<sequence length="208" mass="23893">FCQGKLLLLRLWKRMLIDDQGQFTIRYASLVLALTQRYEFDLIHMHSTCRRGSEDGTYSGLMVGDPLYMEENSGPGQCLARAYHCILARTAVLIFTHETSLSLRMYYSLNIIHTFYHLLTFIRMMAAVAFFRLPTLCAPLIDAAADFHDNDHKRSPTRSCNNDIRDDVDTFAAKVTQASRARLSDQAQFFKFNPSLFNWVNISVHSQP</sequence>
<evidence type="ECO:0000313" key="1">
    <source>
        <dbReference type="EMBL" id="KMS93838.1"/>
    </source>
</evidence>
<dbReference type="AlphaFoldDB" id="A0A0J8B1R4"/>
<organism evidence="1 2">
    <name type="scientific">Beta vulgaris subsp. vulgaris</name>
    <name type="common">Beet</name>
    <dbReference type="NCBI Taxonomy" id="3555"/>
    <lineage>
        <taxon>Eukaryota</taxon>
        <taxon>Viridiplantae</taxon>
        <taxon>Streptophyta</taxon>
        <taxon>Embryophyta</taxon>
        <taxon>Tracheophyta</taxon>
        <taxon>Spermatophyta</taxon>
        <taxon>Magnoliopsida</taxon>
        <taxon>eudicotyledons</taxon>
        <taxon>Gunneridae</taxon>
        <taxon>Pentapetalae</taxon>
        <taxon>Caryophyllales</taxon>
        <taxon>Chenopodiaceae</taxon>
        <taxon>Betoideae</taxon>
        <taxon>Beta</taxon>
    </lineage>
</organism>
<accession>A0A0J8B1R4</accession>
<keyword evidence="2" id="KW-1185">Reference proteome</keyword>
<name>A0A0J8B1R4_BETVV</name>
<reference evidence="1 2" key="1">
    <citation type="journal article" date="2014" name="Nature">
        <title>The genome of the recently domesticated crop plant sugar beet (Beta vulgaris).</title>
        <authorList>
            <person name="Dohm J.C."/>
            <person name="Minoche A.E."/>
            <person name="Holtgrawe D."/>
            <person name="Capella-Gutierrez S."/>
            <person name="Zakrzewski F."/>
            <person name="Tafer H."/>
            <person name="Rupp O."/>
            <person name="Sorensen T.R."/>
            <person name="Stracke R."/>
            <person name="Reinhardt R."/>
            <person name="Goesmann A."/>
            <person name="Kraft T."/>
            <person name="Schulz B."/>
            <person name="Stadler P.F."/>
            <person name="Schmidt T."/>
            <person name="Gabaldon T."/>
            <person name="Lehrach H."/>
            <person name="Weisshaar B."/>
            <person name="Himmelbauer H."/>
        </authorList>
    </citation>
    <scope>NUCLEOTIDE SEQUENCE [LARGE SCALE GENOMIC DNA]</scope>
    <source>
        <tissue evidence="1">Taproot</tissue>
    </source>
</reference>
<gene>
    <name evidence="1" type="ORF">BVRB_027450</name>
</gene>
<feature type="non-terminal residue" evidence="1">
    <location>
        <position position="208"/>
    </location>
</feature>
<dbReference type="Proteomes" id="UP000035740">
    <property type="component" value="Unassembled WGS sequence"/>
</dbReference>
<proteinExistence type="predicted"/>
<feature type="non-terminal residue" evidence="1">
    <location>
        <position position="1"/>
    </location>
</feature>
<protein>
    <submittedName>
        <fullName evidence="1">Uncharacterized protein</fullName>
    </submittedName>
</protein>
<evidence type="ECO:0000313" key="2">
    <source>
        <dbReference type="Proteomes" id="UP000035740"/>
    </source>
</evidence>
<dbReference type="EMBL" id="KQ098535">
    <property type="protein sequence ID" value="KMS93838.1"/>
    <property type="molecule type" value="Genomic_DNA"/>
</dbReference>